<dbReference type="InterPro" id="IPR028095">
    <property type="entry name" value="Mso1_N_dom"/>
</dbReference>
<dbReference type="Pfam" id="PF14475">
    <property type="entry name" value="Mso1_Sec1_bdg"/>
    <property type="match status" value="1"/>
</dbReference>
<accession>A0A6A6YTA1</accession>
<dbReference type="EMBL" id="MU003698">
    <property type="protein sequence ID" value="KAF2811749.1"/>
    <property type="molecule type" value="Genomic_DNA"/>
</dbReference>
<dbReference type="Proteomes" id="UP000504636">
    <property type="component" value="Unplaced"/>
</dbReference>
<organism evidence="3">
    <name type="scientific">Mytilinidion resinicola</name>
    <dbReference type="NCBI Taxonomy" id="574789"/>
    <lineage>
        <taxon>Eukaryota</taxon>
        <taxon>Fungi</taxon>
        <taxon>Dikarya</taxon>
        <taxon>Ascomycota</taxon>
        <taxon>Pezizomycotina</taxon>
        <taxon>Dothideomycetes</taxon>
        <taxon>Pleosporomycetidae</taxon>
        <taxon>Mytilinidiales</taxon>
        <taxon>Mytilinidiaceae</taxon>
        <taxon>Mytilinidion</taxon>
    </lineage>
</organism>
<feature type="compositionally biased region" description="Low complexity" evidence="1">
    <location>
        <begin position="200"/>
        <end position="217"/>
    </location>
</feature>
<name>A0A6A6YTA1_9PEZI</name>
<reference evidence="5" key="2">
    <citation type="submission" date="2020-04" db="EMBL/GenBank/DDBJ databases">
        <authorList>
            <consortium name="NCBI Genome Project"/>
        </authorList>
    </citation>
    <scope>NUCLEOTIDE SEQUENCE</scope>
    <source>
        <strain evidence="5">CBS 304.34</strain>
    </source>
</reference>
<dbReference type="GeneID" id="54460581"/>
<proteinExistence type="predicted"/>
<evidence type="ECO:0000259" key="2">
    <source>
        <dbReference type="Pfam" id="PF14475"/>
    </source>
</evidence>
<dbReference type="OrthoDB" id="2683368at2759"/>
<evidence type="ECO:0000313" key="5">
    <source>
        <dbReference type="RefSeq" id="XP_033578713.1"/>
    </source>
</evidence>
<dbReference type="RefSeq" id="XP_033578713.1">
    <property type="nucleotide sequence ID" value="XM_033719688.1"/>
</dbReference>
<evidence type="ECO:0000256" key="1">
    <source>
        <dbReference type="SAM" id="MobiDB-lite"/>
    </source>
</evidence>
<dbReference type="AlphaFoldDB" id="A0A6A6YTA1"/>
<feature type="compositionally biased region" description="Gly residues" evidence="1">
    <location>
        <begin position="118"/>
        <end position="128"/>
    </location>
</feature>
<feature type="region of interest" description="Disordered" evidence="1">
    <location>
        <begin position="50"/>
        <end position="304"/>
    </location>
</feature>
<feature type="compositionally biased region" description="Pro residues" evidence="1">
    <location>
        <begin position="52"/>
        <end position="62"/>
    </location>
</feature>
<evidence type="ECO:0000313" key="3">
    <source>
        <dbReference type="EMBL" id="KAF2811749.1"/>
    </source>
</evidence>
<protein>
    <recommendedName>
        <fullName evidence="2">Mso1 N-terminal domain-containing protein</fullName>
    </recommendedName>
</protein>
<feature type="compositionally biased region" description="Gly residues" evidence="1">
    <location>
        <begin position="274"/>
        <end position="289"/>
    </location>
</feature>
<feature type="compositionally biased region" description="Polar residues" evidence="1">
    <location>
        <begin position="251"/>
        <end position="266"/>
    </location>
</feature>
<sequence>MSSYLSNLLTTTTSRYTSLRRNLLDSEGDGDTEDDSHISRVLRAYYIEKGRPFPPWLPPDPKGTPQQAPTTQFVSSLGRQPGQQPPMGRGGGLSGLWDEQPQQPPPQQEPLSLRRAQGRGGGGRGMPGRPGAVESYSAEPQLAPRPLPSQRAGSYQPASAFGRPPAEPSPPPSSGSGATAQERLKARLWGSGRSNSPLQGASANSSPASTPGAGSAGMRNPYDRSNSAGSARQAAPAPYPEERGGYGGGRQTQNQSSNVSANSPWSNPADDEFGGGAYDTGRQYGGPRGGGRERIGLPNGPRPR</sequence>
<gene>
    <name evidence="3 5" type="ORF">BDZ99DRAFT_461746</name>
</gene>
<feature type="compositionally biased region" description="Low complexity" evidence="1">
    <location>
        <begin position="78"/>
        <end position="87"/>
    </location>
</feature>
<keyword evidence="4" id="KW-1185">Reference proteome</keyword>
<evidence type="ECO:0000313" key="4">
    <source>
        <dbReference type="Proteomes" id="UP000504636"/>
    </source>
</evidence>
<feature type="compositionally biased region" description="Polar residues" evidence="1">
    <location>
        <begin position="64"/>
        <end position="77"/>
    </location>
</feature>
<reference evidence="5" key="3">
    <citation type="submission" date="2025-04" db="UniProtKB">
        <authorList>
            <consortium name="RefSeq"/>
        </authorList>
    </citation>
    <scope>IDENTIFICATION</scope>
    <source>
        <strain evidence="5">CBS 304.34</strain>
    </source>
</reference>
<feature type="domain" description="Mso1 N-terminal" evidence="2">
    <location>
        <begin position="18"/>
        <end position="57"/>
    </location>
</feature>
<reference evidence="3 5" key="1">
    <citation type="journal article" date="2020" name="Stud. Mycol.">
        <title>101 Dothideomycetes genomes: a test case for predicting lifestyles and emergence of pathogens.</title>
        <authorList>
            <person name="Haridas S."/>
            <person name="Albert R."/>
            <person name="Binder M."/>
            <person name="Bloem J."/>
            <person name="Labutti K."/>
            <person name="Salamov A."/>
            <person name="Andreopoulos B."/>
            <person name="Baker S."/>
            <person name="Barry K."/>
            <person name="Bills G."/>
            <person name="Bluhm B."/>
            <person name="Cannon C."/>
            <person name="Castanera R."/>
            <person name="Culley D."/>
            <person name="Daum C."/>
            <person name="Ezra D."/>
            <person name="Gonzalez J."/>
            <person name="Henrissat B."/>
            <person name="Kuo A."/>
            <person name="Liang C."/>
            <person name="Lipzen A."/>
            <person name="Lutzoni F."/>
            <person name="Magnuson J."/>
            <person name="Mondo S."/>
            <person name="Nolan M."/>
            <person name="Ohm R."/>
            <person name="Pangilinan J."/>
            <person name="Park H.-J."/>
            <person name="Ramirez L."/>
            <person name="Alfaro M."/>
            <person name="Sun H."/>
            <person name="Tritt A."/>
            <person name="Yoshinaga Y."/>
            <person name="Zwiers L.-H."/>
            <person name="Turgeon B."/>
            <person name="Goodwin S."/>
            <person name="Spatafora J."/>
            <person name="Crous P."/>
            <person name="Grigoriev I."/>
        </authorList>
    </citation>
    <scope>NUCLEOTIDE SEQUENCE</scope>
    <source>
        <strain evidence="3 5">CBS 304.34</strain>
    </source>
</reference>